<organism evidence="1">
    <name type="scientific">Anguilla anguilla</name>
    <name type="common">European freshwater eel</name>
    <name type="synonym">Muraena anguilla</name>
    <dbReference type="NCBI Taxonomy" id="7936"/>
    <lineage>
        <taxon>Eukaryota</taxon>
        <taxon>Metazoa</taxon>
        <taxon>Chordata</taxon>
        <taxon>Craniata</taxon>
        <taxon>Vertebrata</taxon>
        <taxon>Euteleostomi</taxon>
        <taxon>Actinopterygii</taxon>
        <taxon>Neopterygii</taxon>
        <taxon>Teleostei</taxon>
        <taxon>Anguilliformes</taxon>
        <taxon>Anguillidae</taxon>
        <taxon>Anguilla</taxon>
    </lineage>
</organism>
<evidence type="ECO:0000313" key="1">
    <source>
        <dbReference type="EMBL" id="JAH50920.1"/>
    </source>
</evidence>
<reference evidence="1" key="2">
    <citation type="journal article" date="2015" name="Fish Shellfish Immunol.">
        <title>Early steps in the European eel (Anguilla anguilla)-Vibrio vulnificus interaction in the gills: Role of the RtxA13 toxin.</title>
        <authorList>
            <person name="Callol A."/>
            <person name="Pajuelo D."/>
            <person name="Ebbesson L."/>
            <person name="Teles M."/>
            <person name="MacKenzie S."/>
            <person name="Amaro C."/>
        </authorList>
    </citation>
    <scope>NUCLEOTIDE SEQUENCE</scope>
</reference>
<sequence length="54" mass="6651">MYLNNGNWFHENVLHCRNSMIDYYYKIVFTIKLKSIKLYRTVLFTQWLLCSLTN</sequence>
<dbReference type="AlphaFoldDB" id="A0A0E9TDF0"/>
<reference evidence="1" key="1">
    <citation type="submission" date="2014-11" db="EMBL/GenBank/DDBJ databases">
        <authorList>
            <person name="Amaro Gonzalez C."/>
        </authorList>
    </citation>
    <scope>NUCLEOTIDE SEQUENCE</scope>
</reference>
<dbReference type="EMBL" id="GBXM01057657">
    <property type="protein sequence ID" value="JAH50920.1"/>
    <property type="molecule type" value="Transcribed_RNA"/>
</dbReference>
<protein>
    <submittedName>
        <fullName evidence="1">Uncharacterized protein</fullName>
    </submittedName>
</protein>
<accession>A0A0E9TDF0</accession>
<proteinExistence type="predicted"/>
<name>A0A0E9TDF0_ANGAN</name>